<evidence type="ECO:0000313" key="3">
    <source>
        <dbReference type="Proteomes" id="UP000799770"/>
    </source>
</evidence>
<proteinExistence type="predicted"/>
<dbReference type="PANTHER" id="PTHR35186">
    <property type="entry name" value="ANK_REP_REGION DOMAIN-CONTAINING PROTEIN"/>
    <property type="match status" value="1"/>
</dbReference>
<dbReference type="PANTHER" id="PTHR35186:SF4">
    <property type="entry name" value="PRION-INHIBITION AND PROPAGATION HELO DOMAIN-CONTAINING PROTEIN"/>
    <property type="match status" value="1"/>
</dbReference>
<accession>A0A6A5YM54</accession>
<dbReference type="InterPro" id="IPR056002">
    <property type="entry name" value="DUF7580"/>
</dbReference>
<protein>
    <recommendedName>
        <fullName evidence="1">DUF7580 domain-containing protein</fullName>
    </recommendedName>
</protein>
<name>A0A6A5YM54_9PLEO</name>
<sequence>MVSGIEVAGAILATLPLCIEIAKAYSRGIGSLRNVTIGARRDEALCEFYDEFYWNISEISLHFERISRAVGPNTNSLVAKDDSIIALKLKKYCGSLAAYDQLLVVAKRIALLIAQLIHDDTVSVCQVDLTEEKMFEKLNAFASDRDTGRSTMERADSRAPETRQALVSKHLSITQPWDSLILSINQPSAQLRLLTRDLHTVLSDRWRCPCTEPHEARFCLNLHNHYTTASNPDSDTEIDFLVSSGASTWQEGSVGIRVATSPSGSTSSQLSRFCDTLNVRLAAFRFRLLMEYVNGQHHLWKLDSTARRLPVLETAPPVSMLEVLLGNAKMYPKEKRELAVICAYSLLLLHGTAWLDSTWDKTKLSFFYKANEEPDITRPFISARFGCQREPVDGPRSMRDLSDMHIMTLADFAQLNMASLEDVLDSSMSVSLSFINIVVRVHSPMSFDGP</sequence>
<dbReference type="AlphaFoldDB" id="A0A6A5YM54"/>
<organism evidence="2 3">
    <name type="scientific">Lophiotrema nucula</name>
    <dbReference type="NCBI Taxonomy" id="690887"/>
    <lineage>
        <taxon>Eukaryota</taxon>
        <taxon>Fungi</taxon>
        <taxon>Dikarya</taxon>
        <taxon>Ascomycota</taxon>
        <taxon>Pezizomycotina</taxon>
        <taxon>Dothideomycetes</taxon>
        <taxon>Pleosporomycetidae</taxon>
        <taxon>Pleosporales</taxon>
        <taxon>Lophiotremataceae</taxon>
        <taxon>Lophiotrema</taxon>
    </lineage>
</organism>
<dbReference type="OrthoDB" id="3565018at2759"/>
<reference evidence="2" key="1">
    <citation type="journal article" date="2020" name="Stud. Mycol.">
        <title>101 Dothideomycetes genomes: a test case for predicting lifestyles and emergence of pathogens.</title>
        <authorList>
            <person name="Haridas S."/>
            <person name="Albert R."/>
            <person name="Binder M."/>
            <person name="Bloem J."/>
            <person name="Labutti K."/>
            <person name="Salamov A."/>
            <person name="Andreopoulos B."/>
            <person name="Baker S."/>
            <person name="Barry K."/>
            <person name="Bills G."/>
            <person name="Bluhm B."/>
            <person name="Cannon C."/>
            <person name="Castanera R."/>
            <person name="Culley D."/>
            <person name="Daum C."/>
            <person name="Ezra D."/>
            <person name="Gonzalez J."/>
            <person name="Henrissat B."/>
            <person name="Kuo A."/>
            <person name="Liang C."/>
            <person name="Lipzen A."/>
            <person name="Lutzoni F."/>
            <person name="Magnuson J."/>
            <person name="Mondo S."/>
            <person name="Nolan M."/>
            <person name="Ohm R."/>
            <person name="Pangilinan J."/>
            <person name="Park H.-J."/>
            <person name="Ramirez L."/>
            <person name="Alfaro M."/>
            <person name="Sun H."/>
            <person name="Tritt A."/>
            <person name="Yoshinaga Y."/>
            <person name="Zwiers L.-H."/>
            <person name="Turgeon B."/>
            <person name="Goodwin S."/>
            <person name="Spatafora J."/>
            <person name="Crous P."/>
            <person name="Grigoriev I."/>
        </authorList>
    </citation>
    <scope>NUCLEOTIDE SEQUENCE</scope>
    <source>
        <strain evidence="2">CBS 627.86</strain>
    </source>
</reference>
<keyword evidence="3" id="KW-1185">Reference proteome</keyword>
<evidence type="ECO:0000259" key="1">
    <source>
        <dbReference type="Pfam" id="PF24476"/>
    </source>
</evidence>
<feature type="domain" description="DUF7580" evidence="1">
    <location>
        <begin position="190"/>
        <end position="413"/>
    </location>
</feature>
<dbReference type="Proteomes" id="UP000799770">
    <property type="component" value="Unassembled WGS sequence"/>
</dbReference>
<evidence type="ECO:0000313" key="2">
    <source>
        <dbReference type="EMBL" id="KAF2107784.1"/>
    </source>
</evidence>
<gene>
    <name evidence="2" type="ORF">BDV96DRAFT_606329</name>
</gene>
<dbReference type="EMBL" id="ML977352">
    <property type="protein sequence ID" value="KAF2107784.1"/>
    <property type="molecule type" value="Genomic_DNA"/>
</dbReference>
<dbReference type="Pfam" id="PF24476">
    <property type="entry name" value="DUF7580"/>
    <property type="match status" value="1"/>
</dbReference>